<name>A0AAN6DYT3_9EURO</name>
<evidence type="ECO:0000313" key="3">
    <source>
        <dbReference type="Proteomes" id="UP001203852"/>
    </source>
</evidence>
<comment type="caution">
    <text evidence="2">The sequence shown here is derived from an EMBL/GenBank/DDBJ whole genome shotgun (WGS) entry which is preliminary data.</text>
</comment>
<evidence type="ECO:0000256" key="1">
    <source>
        <dbReference type="SAM" id="MobiDB-lite"/>
    </source>
</evidence>
<dbReference type="Proteomes" id="UP001203852">
    <property type="component" value="Unassembled WGS sequence"/>
</dbReference>
<keyword evidence="3" id="KW-1185">Reference proteome</keyword>
<dbReference type="AlphaFoldDB" id="A0AAN6DYT3"/>
<protein>
    <submittedName>
        <fullName evidence="2">Uncharacterized protein</fullName>
    </submittedName>
</protein>
<organism evidence="2 3">
    <name type="scientific">Exophiala viscosa</name>
    <dbReference type="NCBI Taxonomy" id="2486360"/>
    <lineage>
        <taxon>Eukaryota</taxon>
        <taxon>Fungi</taxon>
        <taxon>Dikarya</taxon>
        <taxon>Ascomycota</taxon>
        <taxon>Pezizomycotina</taxon>
        <taxon>Eurotiomycetes</taxon>
        <taxon>Chaetothyriomycetidae</taxon>
        <taxon>Chaetothyriales</taxon>
        <taxon>Herpotrichiellaceae</taxon>
        <taxon>Exophiala</taxon>
    </lineage>
</organism>
<evidence type="ECO:0000313" key="2">
    <source>
        <dbReference type="EMBL" id="KAI1613772.1"/>
    </source>
</evidence>
<dbReference type="EMBL" id="MU404353">
    <property type="protein sequence ID" value="KAI1613772.1"/>
    <property type="molecule type" value="Genomic_DNA"/>
</dbReference>
<feature type="region of interest" description="Disordered" evidence="1">
    <location>
        <begin position="247"/>
        <end position="273"/>
    </location>
</feature>
<reference evidence="2" key="1">
    <citation type="journal article" date="2022" name="bioRxiv">
        <title>Deciphering the potential niche of two novel black yeast fungi from a biological soil crust based on their genomes, phenotypes, and melanin regulation.</title>
        <authorList>
            <consortium name="DOE Joint Genome Institute"/>
            <person name="Carr E.C."/>
            <person name="Barton Q."/>
            <person name="Grambo S."/>
            <person name="Sullivan M."/>
            <person name="Renfro C.M."/>
            <person name="Kuo A."/>
            <person name="Pangilinan J."/>
            <person name="Lipzen A."/>
            <person name="Keymanesh K."/>
            <person name="Savage E."/>
            <person name="Barry K."/>
            <person name="Grigoriev I.V."/>
            <person name="Riekhof W.R."/>
            <person name="Harris S.S."/>
        </authorList>
    </citation>
    <scope>NUCLEOTIDE SEQUENCE</scope>
    <source>
        <strain evidence="2">JF 03-4F</strain>
    </source>
</reference>
<gene>
    <name evidence="2" type="ORF">EDD36DRAFT_206855</name>
</gene>
<accession>A0AAN6DYT3</accession>
<proteinExistence type="predicted"/>
<feature type="region of interest" description="Disordered" evidence="1">
    <location>
        <begin position="410"/>
        <end position="448"/>
    </location>
</feature>
<feature type="compositionally biased region" description="Basic and acidic residues" evidence="1">
    <location>
        <begin position="416"/>
        <end position="448"/>
    </location>
</feature>
<sequence length="448" mass="50829">MLRYLFRQARTVRVPLKNGEFDIQRVTVKRKSKVDISRLLTTFLISYCVVRTVSYVLSRGDKQSDSRIDAERWKKELEGQQDAVATGSTIAEQEGIPFMLPIWLRRRRSPLYTADDPDWKAFQKAQQDKKLMSEMRVAIIQLLEKEINKDKWRPSIQAINAGGKIQTRSSLILVPPLFPPDIYEVPCVFVVPGGLKVGWRRLPQHMGSRLDHIFHPVVFTDAFYVAFQVFCKTSYQITHARLTDRFNSSKSSSADGVPPAEIGELSQTEEKKVSETEKTLSRLVSQRQSEDDKAIWLPFLHGEYGERPAMRNYRDLVKSMTYRGAIDEACGMFRAKWIIGLSNMQAKTAIRDGCTIEGTVDLVGVRGVVRLFVLVAYSPESNAITSPLVIVRANIVPHAARWHDEKYGAPVVSTSSREKTVEQSPWKDSKVGPRAPESRADTEGKEKK</sequence>